<dbReference type="EMBL" id="SGPJ01000403">
    <property type="protein sequence ID" value="THG94742.1"/>
    <property type="molecule type" value="Genomic_DNA"/>
</dbReference>
<evidence type="ECO:0000256" key="1">
    <source>
        <dbReference type="SAM" id="MobiDB-lite"/>
    </source>
</evidence>
<dbReference type="Gene3D" id="3.10.10.10">
    <property type="entry name" value="HIV Type 1 Reverse Transcriptase, subunit A, domain 1"/>
    <property type="match status" value="1"/>
</dbReference>
<dbReference type="AlphaFoldDB" id="A0A4V3X9M8"/>
<reference evidence="2 3" key="1">
    <citation type="submission" date="2019-02" db="EMBL/GenBank/DDBJ databases">
        <title>Genome sequencing of the rare red list fungi Phlebia centrifuga.</title>
        <authorList>
            <person name="Buettner E."/>
            <person name="Kellner H."/>
        </authorList>
    </citation>
    <scope>NUCLEOTIDE SEQUENCE [LARGE SCALE GENOMIC DNA]</scope>
    <source>
        <strain evidence="2 3">DSM 108282</strain>
    </source>
</reference>
<dbReference type="Proteomes" id="UP000309038">
    <property type="component" value="Unassembled WGS sequence"/>
</dbReference>
<accession>A0A4V3X9M8</accession>
<organism evidence="2 3">
    <name type="scientific">Hermanssonia centrifuga</name>
    <dbReference type="NCBI Taxonomy" id="98765"/>
    <lineage>
        <taxon>Eukaryota</taxon>
        <taxon>Fungi</taxon>
        <taxon>Dikarya</taxon>
        <taxon>Basidiomycota</taxon>
        <taxon>Agaricomycotina</taxon>
        <taxon>Agaricomycetes</taxon>
        <taxon>Polyporales</taxon>
        <taxon>Meruliaceae</taxon>
        <taxon>Hermanssonia</taxon>
    </lineage>
</organism>
<dbReference type="SUPFAM" id="SSF56672">
    <property type="entry name" value="DNA/RNA polymerases"/>
    <property type="match status" value="1"/>
</dbReference>
<evidence type="ECO:0000313" key="3">
    <source>
        <dbReference type="Proteomes" id="UP000309038"/>
    </source>
</evidence>
<evidence type="ECO:0000313" key="2">
    <source>
        <dbReference type="EMBL" id="THG94742.1"/>
    </source>
</evidence>
<keyword evidence="3" id="KW-1185">Reference proteome</keyword>
<gene>
    <name evidence="2" type="ORF">EW026_g6787</name>
</gene>
<name>A0A4V3X9M8_9APHY</name>
<sequence>MKARIDNIEDESIPSPDVDSVDIIGKDTTEFEETIAAVKEKIEELAFLETLTNEDRRMKSAFADCFPSDIPHLDELPTNVYHQIKLKDPNMKIQRHQYNCPKKYCEVWKELLNEHLEAGRLQPSSNPYASPAFLVPKQDRAAKHGGSMTIGFSTKIPSQTSTHYRASPRFSNLLPSSNAFLQMGMLYICLSFIKVLDGILSRDKITLAMLGIRMSMARKSFRASNCIVIDVKKEHQQKEELQRICKEVREQKLAAAEDKAAKADKRLHKANEHLQKRTEEAVKKTKKSEERVRKKAAAEAERQQKAEEKELKKQEAVVEKK</sequence>
<dbReference type="InterPro" id="IPR043502">
    <property type="entry name" value="DNA/RNA_pol_sf"/>
</dbReference>
<proteinExistence type="predicted"/>
<feature type="region of interest" description="Disordered" evidence="1">
    <location>
        <begin position="259"/>
        <end position="321"/>
    </location>
</feature>
<protein>
    <submittedName>
        <fullName evidence="2">Uncharacterized protein</fullName>
    </submittedName>
</protein>
<comment type="caution">
    <text evidence="2">The sequence shown here is derived from an EMBL/GenBank/DDBJ whole genome shotgun (WGS) entry which is preliminary data.</text>
</comment>